<dbReference type="Proteomes" id="UP000294847">
    <property type="component" value="Chromosome 3"/>
</dbReference>
<reference evidence="2 3" key="1">
    <citation type="journal article" date="2019" name="Mol. Biol. Evol.">
        <title>Blast fungal genomes show frequent chromosomal changes, gene gains and losses, and effector gene turnover.</title>
        <authorList>
            <person name="Gomez Luciano L.B."/>
            <person name="Jason Tsai I."/>
            <person name="Chuma I."/>
            <person name="Tosa Y."/>
            <person name="Chen Y.H."/>
            <person name="Li J.Y."/>
            <person name="Li M.Y."/>
            <person name="Jade Lu M.Y."/>
            <person name="Nakayashiki H."/>
            <person name="Li W.H."/>
        </authorList>
    </citation>
    <scope>NUCLEOTIDE SEQUENCE [LARGE SCALE GENOMIC DNA]</scope>
    <source>
        <strain evidence="2">MZ5-1-6</strain>
    </source>
</reference>
<protein>
    <submittedName>
        <fullName evidence="2">Uncharacterized protein</fullName>
    </submittedName>
</protein>
<dbReference type="AlphaFoldDB" id="A0A4P7NAA8"/>
<gene>
    <name evidence="2" type="ORF">PoMZ_03236</name>
</gene>
<feature type="region of interest" description="Disordered" evidence="1">
    <location>
        <begin position="1"/>
        <end position="36"/>
    </location>
</feature>
<evidence type="ECO:0000313" key="3">
    <source>
        <dbReference type="Proteomes" id="UP000294847"/>
    </source>
</evidence>
<evidence type="ECO:0000313" key="2">
    <source>
        <dbReference type="EMBL" id="QBZ58291.1"/>
    </source>
</evidence>
<sequence length="132" mass="13601">MEASDSEPIEPGPQASRFQTGLPGQGQHTARSLPGSKKFIRPAASGFLASASASNVLPPAKGFKIAQRRASSAAYPVFPDHAPPGSAFSTNQASQLPALKPRLPSILPVPLASVSVHKSPTNLANAACYSKS</sequence>
<name>A0A4P7NAA8_PYROR</name>
<accession>A0A4P7NAA8</accession>
<organism evidence="2 3">
    <name type="scientific">Pyricularia oryzae</name>
    <name type="common">Rice blast fungus</name>
    <name type="synonym">Magnaporthe oryzae</name>
    <dbReference type="NCBI Taxonomy" id="318829"/>
    <lineage>
        <taxon>Eukaryota</taxon>
        <taxon>Fungi</taxon>
        <taxon>Dikarya</taxon>
        <taxon>Ascomycota</taxon>
        <taxon>Pezizomycotina</taxon>
        <taxon>Sordariomycetes</taxon>
        <taxon>Sordariomycetidae</taxon>
        <taxon>Magnaporthales</taxon>
        <taxon>Pyriculariaceae</taxon>
        <taxon>Pyricularia</taxon>
    </lineage>
</organism>
<dbReference type="EMBL" id="CP034206">
    <property type="protein sequence ID" value="QBZ58291.1"/>
    <property type="molecule type" value="Genomic_DNA"/>
</dbReference>
<evidence type="ECO:0000256" key="1">
    <source>
        <dbReference type="SAM" id="MobiDB-lite"/>
    </source>
</evidence>
<proteinExistence type="predicted"/>